<dbReference type="Proteomes" id="UP000287853">
    <property type="component" value="Unassembled WGS sequence"/>
</dbReference>
<dbReference type="InterPro" id="IPR050834">
    <property type="entry name" value="Glycosyltransf_2"/>
</dbReference>
<dbReference type="PANTHER" id="PTHR43685">
    <property type="entry name" value="GLYCOSYLTRANSFERASE"/>
    <property type="match status" value="1"/>
</dbReference>
<sequence length="275" mass="31692">MDDGSDDNTPEVLKQFAEQTSLRLSYALLKENGGPARARNIGLSMIRGKAVFITGDDIEPSDTLVERHLQFHQQHPEKEAALLGYTSFPEGLQPNAFMRWLATDGKVYFFNYADLTPDKEAGPIFFYTCNVSVKTALLEQSGWFDESFTYASHEDLELGYRLADQGMRLIYDPAAEGFHWHMLTIQGITRRVYLMGYSAQLFWSKVNQQDALLKRGLRRLLALFCSAPWGTWLWNRLRKQKYADSSAYPVQWRMLLFLSFFIGLADAYKKREIRV</sequence>
<reference evidence="2 3" key="1">
    <citation type="submission" date="2017-01" db="EMBL/GenBank/DDBJ databases">
        <title>The cable genome- insights into the physiology and evolution of filamentous bacteria capable of sulfide oxidation via long distance electron transfer.</title>
        <authorList>
            <person name="Schreiber L."/>
            <person name="Bjerg J.T."/>
            <person name="Boggild A."/>
            <person name="Van De Vossenberg J."/>
            <person name="Meysman F."/>
            <person name="Nielsen L.P."/>
            <person name="Schramm A."/>
            <person name="Kjeldsen K.U."/>
        </authorList>
    </citation>
    <scope>NUCLEOTIDE SEQUENCE [LARGE SCALE GENOMIC DNA]</scope>
    <source>
        <strain evidence="2">MCF</strain>
    </source>
</reference>
<dbReference type="Gene3D" id="3.90.550.10">
    <property type="entry name" value="Spore Coat Polysaccharide Biosynthesis Protein SpsA, Chain A"/>
    <property type="match status" value="1"/>
</dbReference>
<gene>
    <name evidence="2" type="ORF">H206_01809</name>
</gene>
<feature type="domain" description="Glycosyltransferase 2-like" evidence="1">
    <location>
        <begin position="1"/>
        <end position="78"/>
    </location>
</feature>
<evidence type="ECO:0000259" key="1">
    <source>
        <dbReference type="Pfam" id="PF00535"/>
    </source>
</evidence>
<dbReference type="Pfam" id="PF00535">
    <property type="entry name" value="Glycos_transf_2"/>
    <property type="match status" value="1"/>
</dbReference>
<dbReference type="PANTHER" id="PTHR43685:SF3">
    <property type="entry name" value="SLR2126 PROTEIN"/>
    <property type="match status" value="1"/>
</dbReference>
<dbReference type="EMBL" id="MTKO01000052">
    <property type="protein sequence ID" value="RWX46784.1"/>
    <property type="molecule type" value="Genomic_DNA"/>
</dbReference>
<dbReference type="CDD" id="cd00761">
    <property type="entry name" value="Glyco_tranf_GTA_type"/>
    <property type="match status" value="1"/>
</dbReference>
<proteinExistence type="predicted"/>
<dbReference type="AlphaFoldDB" id="A0A3S3QZZ6"/>
<comment type="caution">
    <text evidence="2">The sequence shown here is derived from an EMBL/GenBank/DDBJ whole genome shotgun (WGS) entry which is preliminary data.</text>
</comment>
<dbReference type="SUPFAM" id="SSF53448">
    <property type="entry name" value="Nucleotide-diphospho-sugar transferases"/>
    <property type="match status" value="1"/>
</dbReference>
<organism evidence="2 3">
    <name type="scientific">Candidatus Electrothrix aarhusensis</name>
    <dbReference type="NCBI Taxonomy" id="1859131"/>
    <lineage>
        <taxon>Bacteria</taxon>
        <taxon>Pseudomonadati</taxon>
        <taxon>Thermodesulfobacteriota</taxon>
        <taxon>Desulfobulbia</taxon>
        <taxon>Desulfobulbales</taxon>
        <taxon>Desulfobulbaceae</taxon>
        <taxon>Candidatus Electrothrix</taxon>
    </lineage>
</organism>
<evidence type="ECO:0000313" key="2">
    <source>
        <dbReference type="EMBL" id="RWX46784.1"/>
    </source>
</evidence>
<dbReference type="GO" id="GO:0016740">
    <property type="term" value="F:transferase activity"/>
    <property type="evidence" value="ECO:0007669"/>
    <property type="project" value="UniProtKB-KW"/>
</dbReference>
<accession>A0A3S3QZZ6</accession>
<protein>
    <submittedName>
        <fullName evidence="2">Glycosyltransferase, GT2 family</fullName>
    </submittedName>
</protein>
<dbReference type="InterPro" id="IPR001173">
    <property type="entry name" value="Glyco_trans_2-like"/>
</dbReference>
<keyword evidence="3" id="KW-1185">Reference proteome</keyword>
<name>A0A3S3QZZ6_9BACT</name>
<evidence type="ECO:0000313" key="3">
    <source>
        <dbReference type="Proteomes" id="UP000287853"/>
    </source>
</evidence>
<dbReference type="InterPro" id="IPR029044">
    <property type="entry name" value="Nucleotide-diphossugar_trans"/>
</dbReference>
<keyword evidence="2" id="KW-0808">Transferase</keyword>